<gene>
    <name evidence="2" type="ORF">JW498_14395</name>
</gene>
<proteinExistence type="predicted"/>
<name>A0ABS2WAN9_9GAMM</name>
<dbReference type="PANTHER" id="PTHR40943">
    <property type="entry name" value="CYTOPLASMIC PROTEIN-RELATED"/>
    <property type="match status" value="1"/>
</dbReference>
<accession>A0ABS2WAN9</accession>
<feature type="domain" description="(S)-ureidoglycine aminohydrolase cupin" evidence="1">
    <location>
        <begin position="46"/>
        <end position="115"/>
    </location>
</feature>
<evidence type="ECO:0000259" key="1">
    <source>
        <dbReference type="Pfam" id="PF05899"/>
    </source>
</evidence>
<comment type="caution">
    <text evidence="2">The sequence shown here is derived from an EMBL/GenBank/DDBJ whole genome shotgun (WGS) entry which is preliminary data.</text>
</comment>
<dbReference type="Pfam" id="PF05899">
    <property type="entry name" value="Cupin_3"/>
    <property type="match status" value="1"/>
</dbReference>
<evidence type="ECO:0000313" key="2">
    <source>
        <dbReference type="EMBL" id="MBN0988557.1"/>
    </source>
</evidence>
<dbReference type="Gene3D" id="2.60.120.10">
    <property type="entry name" value="Jelly Rolls"/>
    <property type="match status" value="1"/>
</dbReference>
<dbReference type="InterPro" id="IPR014710">
    <property type="entry name" value="RmlC-like_jellyroll"/>
</dbReference>
<dbReference type="EMBL" id="JAFFZP010000023">
    <property type="protein sequence ID" value="MBN0988557.1"/>
    <property type="molecule type" value="Genomic_DNA"/>
</dbReference>
<dbReference type="InterPro" id="IPR011051">
    <property type="entry name" value="RmlC_Cupin_sf"/>
</dbReference>
<keyword evidence="3" id="KW-1185">Reference proteome</keyword>
<dbReference type="PANTHER" id="PTHR40943:SF1">
    <property type="entry name" value="CYTOPLASMIC PROTEIN"/>
    <property type="match status" value="1"/>
</dbReference>
<evidence type="ECO:0000313" key="3">
    <source>
        <dbReference type="Proteomes" id="UP000760472"/>
    </source>
</evidence>
<sequence>MLILNDKVNTTELTPFGSVANLGAKVLEGAPQASGAALVGQEGDPQILGIFACTQGKFQVDHTFAEHATLVKGRVTLVDNISGERKTFGPGEGWYIEKGENLDWIIESDEMIKHYLAIF</sequence>
<organism evidence="2 3">
    <name type="scientific">Amphritea pacifica</name>
    <dbReference type="NCBI Taxonomy" id="2811233"/>
    <lineage>
        <taxon>Bacteria</taxon>
        <taxon>Pseudomonadati</taxon>
        <taxon>Pseudomonadota</taxon>
        <taxon>Gammaproteobacteria</taxon>
        <taxon>Oceanospirillales</taxon>
        <taxon>Oceanospirillaceae</taxon>
        <taxon>Amphritea</taxon>
    </lineage>
</organism>
<dbReference type="InterPro" id="IPR008579">
    <property type="entry name" value="UGlyAH_Cupin_dom"/>
</dbReference>
<dbReference type="Proteomes" id="UP000760472">
    <property type="component" value="Unassembled WGS sequence"/>
</dbReference>
<reference evidence="2 3" key="1">
    <citation type="submission" date="2021-02" db="EMBL/GenBank/DDBJ databases">
        <title>A novel species of genus Amphritea isolated from a fishpond in China.</title>
        <authorList>
            <person name="Lu H."/>
        </authorList>
    </citation>
    <scope>NUCLEOTIDE SEQUENCE [LARGE SCALE GENOMIC DNA]</scope>
    <source>
        <strain evidence="2 3">RP18W</strain>
    </source>
</reference>
<dbReference type="RefSeq" id="WP_205210275.1">
    <property type="nucleotide sequence ID" value="NZ_JAFFZO010000013.1"/>
</dbReference>
<protein>
    <submittedName>
        <fullName evidence="2">DUF861 domain-containing protein</fullName>
    </submittedName>
</protein>
<dbReference type="SUPFAM" id="SSF51182">
    <property type="entry name" value="RmlC-like cupins"/>
    <property type="match status" value="1"/>
</dbReference>